<dbReference type="EMBL" id="SOAU01000001">
    <property type="protein sequence ID" value="TDT16553.1"/>
    <property type="molecule type" value="Genomic_DNA"/>
</dbReference>
<evidence type="ECO:0000313" key="3">
    <source>
        <dbReference type="EMBL" id="TDT16553.1"/>
    </source>
</evidence>
<evidence type="ECO:0000313" key="4">
    <source>
        <dbReference type="Proteomes" id="UP000294558"/>
    </source>
</evidence>
<reference evidence="3 4" key="1">
    <citation type="submission" date="2019-03" db="EMBL/GenBank/DDBJ databases">
        <title>Sequencing the genomes of 1000 actinobacteria strains.</title>
        <authorList>
            <person name="Klenk H.-P."/>
        </authorList>
    </citation>
    <scope>NUCLEOTIDE SEQUENCE [LARGE SCALE GENOMIC DNA]</scope>
    <source>
        <strain evidence="3 4">DSM 18936</strain>
    </source>
</reference>
<sequence>MRIEDAPQAGWYPDPEGGSRLRWWEGTDWSDRYRMRPIENFVETIEAEVKSGHSSGSHRWVPDDPGLGNPNVDTQAVVEQVRMAARAEAERAAQMFGAQARSAANSFQPLISEYTIKATKWFRRIGILIVLFAAAWFAFQVFAQKSMFDWIGDRIDNISDNLNEQNGAGLGDPGDVIDLTG</sequence>
<feature type="transmembrane region" description="Helical" evidence="1">
    <location>
        <begin position="125"/>
        <end position="143"/>
    </location>
</feature>
<dbReference type="Proteomes" id="UP000294558">
    <property type="component" value="Unassembled WGS sequence"/>
</dbReference>
<name>A0A4R7I212_9ACTN</name>
<dbReference type="Pfam" id="PF10708">
    <property type="entry name" value="DUF2510"/>
    <property type="match status" value="1"/>
</dbReference>
<dbReference type="AlphaFoldDB" id="A0A4R7I212"/>
<evidence type="ECO:0000256" key="1">
    <source>
        <dbReference type="SAM" id="Phobius"/>
    </source>
</evidence>
<keyword evidence="1" id="KW-1133">Transmembrane helix</keyword>
<evidence type="ECO:0000259" key="2">
    <source>
        <dbReference type="Pfam" id="PF10708"/>
    </source>
</evidence>
<dbReference type="RefSeq" id="WP_133868919.1">
    <property type="nucleotide sequence ID" value="NZ_SOAU01000001.1"/>
</dbReference>
<gene>
    <name evidence="3" type="ORF">BDK89_2144</name>
</gene>
<keyword evidence="4" id="KW-1185">Reference proteome</keyword>
<feature type="domain" description="DUF2510" evidence="2">
    <location>
        <begin position="9"/>
        <end position="34"/>
    </location>
</feature>
<keyword evidence="1" id="KW-0812">Transmembrane</keyword>
<organism evidence="3 4">
    <name type="scientific">Ilumatobacter fluminis</name>
    <dbReference type="NCBI Taxonomy" id="467091"/>
    <lineage>
        <taxon>Bacteria</taxon>
        <taxon>Bacillati</taxon>
        <taxon>Actinomycetota</taxon>
        <taxon>Acidimicrobiia</taxon>
        <taxon>Acidimicrobiales</taxon>
        <taxon>Ilumatobacteraceae</taxon>
        <taxon>Ilumatobacter</taxon>
    </lineage>
</organism>
<dbReference type="OrthoDB" id="5244233at2"/>
<comment type="caution">
    <text evidence="3">The sequence shown here is derived from an EMBL/GenBank/DDBJ whole genome shotgun (WGS) entry which is preliminary data.</text>
</comment>
<keyword evidence="1" id="KW-0472">Membrane</keyword>
<proteinExistence type="predicted"/>
<dbReference type="InterPro" id="IPR018929">
    <property type="entry name" value="DUF2510"/>
</dbReference>
<protein>
    <submittedName>
        <fullName evidence="3">Uncharacterized protein DUF2510</fullName>
    </submittedName>
</protein>
<accession>A0A4R7I212</accession>